<dbReference type="Gene3D" id="3.90.700.10">
    <property type="entry name" value="Succinate dehydrogenase/fumarate reductase flavoprotein, catalytic domain"/>
    <property type="match status" value="1"/>
</dbReference>
<dbReference type="Gene3D" id="3.50.50.60">
    <property type="entry name" value="FAD/NAD(P)-binding domain"/>
    <property type="match status" value="1"/>
</dbReference>
<dbReference type="SUPFAM" id="SSF51905">
    <property type="entry name" value="FAD/NAD(P)-binding domain"/>
    <property type="match status" value="1"/>
</dbReference>
<feature type="domain" description="FAD-dependent oxidoreductase 2 FAD-binding" evidence="5">
    <location>
        <begin position="18"/>
        <end position="430"/>
    </location>
</feature>
<reference evidence="6 7" key="1">
    <citation type="submission" date="2020-08" db="EMBL/GenBank/DDBJ databases">
        <title>Genomic Encyclopedia of Type Strains, Phase IV (KMG-IV): sequencing the most valuable type-strain genomes for metagenomic binning, comparative biology and taxonomic classification.</title>
        <authorList>
            <person name="Goeker M."/>
        </authorList>
    </citation>
    <scope>NUCLEOTIDE SEQUENCE [LARGE SCALE GENOMIC DNA]</scope>
    <source>
        <strain evidence="6 7">DSM 22198</strain>
    </source>
</reference>
<dbReference type="EMBL" id="JACIIZ010000010">
    <property type="protein sequence ID" value="MBB6253082.1"/>
    <property type="molecule type" value="Genomic_DNA"/>
</dbReference>
<protein>
    <submittedName>
        <fullName evidence="6">Fumarate reductase flavoprotein subunit</fullName>
        <ecNumber evidence="6">1.3.5.4</ecNumber>
    </submittedName>
</protein>
<dbReference type="InterPro" id="IPR003953">
    <property type="entry name" value="FAD-dep_OxRdtase_2_FAD-bd"/>
</dbReference>
<comment type="cofactor">
    <cofactor evidence="1">
        <name>FAD</name>
        <dbReference type="ChEBI" id="CHEBI:57692"/>
    </cofactor>
</comment>
<dbReference type="PROSITE" id="PS51257">
    <property type="entry name" value="PROKAR_LIPOPROTEIN"/>
    <property type="match status" value="1"/>
</dbReference>
<dbReference type="GO" id="GO:0016491">
    <property type="term" value="F:oxidoreductase activity"/>
    <property type="evidence" value="ECO:0007669"/>
    <property type="project" value="UniProtKB-KW"/>
</dbReference>
<proteinExistence type="predicted"/>
<evidence type="ECO:0000313" key="6">
    <source>
        <dbReference type="EMBL" id="MBB6253082.1"/>
    </source>
</evidence>
<dbReference type="PANTHER" id="PTHR43400:SF10">
    <property type="entry name" value="3-OXOSTEROID 1-DEHYDROGENASE"/>
    <property type="match status" value="1"/>
</dbReference>
<evidence type="ECO:0000256" key="2">
    <source>
        <dbReference type="ARBA" id="ARBA00022630"/>
    </source>
</evidence>
<evidence type="ECO:0000256" key="3">
    <source>
        <dbReference type="ARBA" id="ARBA00022827"/>
    </source>
</evidence>
<dbReference type="AlphaFoldDB" id="A0A7X0B0H6"/>
<dbReference type="RefSeq" id="WP_184803142.1">
    <property type="nucleotide sequence ID" value="NZ_JACIIZ010000010.1"/>
</dbReference>
<dbReference type="Pfam" id="PF00890">
    <property type="entry name" value="FAD_binding_2"/>
    <property type="match status" value="1"/>
</dbReference>
<keyword evidence="7" id="KW-1185">Reference proteome</keyword>
<evidence type="ECO:0000256" key="4">
    <source>
        <dbReference type="ARBA" id="ARBA00023002"/>
    </source>
</evidence>
<dbReference type="InterPro" id="IPR036188">
    <property type="entry name" value="FAD/NAD-bd_sf"/>
</dbReference>
<evidence type="ECO:0000313" key="7">
    <source>
        <dbReference type="Proteomes" id="UP000539175"/>
    </source>
</evidence>
<sequence>MSIISGRDTPFEVTVPLLVIGGGACGLVAALAARDAGVDVVVVERDALPQGSTSMSLGALCASGSAEQRRHGVDDGADRFFDDVMAKTGGHADPLLARLVGARSGPTLDWLSQKHGVPLLLETGWKPAFGHSVMRMHVTPGRTGQDLMQRLLSACQAAGVDILTSAHVTDIHADGERVTGVRLGRPDGSVEDIGCQALILATCGFGGNAAMVRRFIPTMADAPYFGWEGNQGEGIAWGQALGAALADMDAYQGLGLLASPAAIDVNPRFLIEGGIQVNRLGARFAHELEDVSGAGARVIAQPDGLAWVIYDQRIHESCASLPQYVALREAGGVRQADGVAALAALAGIEPAGLSATLAQVATHIADGGVDAFGRRFTGPVLAPPYYAIRVTGALFHTQGGLVVDADARVQRASGGSLPNLFAGGGAARSIGGPGPSGYLPGAGLCMAVTLGRVAGDAAARLLAAT</sequence>
<keyword evidence="2" id="KW-0285">Flavoprotein</keyword>
<name>A0A7X0B0H6_9PROT</name>
<dbReference type="EC" id="1.3.5.4" evidence="6"/>
<organism evidence="6 7">
    <name type="scientific">Nitrospirillum iridis</name>
    <dbReference type="NCBI Taxonomy" id="765888"/>
    <lineage>
        <taxon>Bacteria</taxon>
        <taxon>Pseudomonadati</taxon>
        <taxon>Pseudomonadota</taxon>
        <taxon>Alphaproteobacteria</taxon>
        <taxon>Rhodospirillales</taxon>
        <taxon>Azospirillaceae</taxon>
        <taxon>Nitrospirillum</taxon>
    </lineage>
</organism>
<dbReference type="PANTHER" id="PTHR43400">
    <property type="entry name" value="FUMARATE REDUCTASE"/>
    <property type="match status" value="1"/>
</dbReference>
<dbReference type="SUPFAM" id="SSF56425">
    <property type="entry name" value="Succinate dehydrogenase/fumarate reductase flavoprotein, catalytic domain"/>
    <property type="match status" value="1"/>
</dbReference>
<keyword evidence="4 6" id="KW-0560">Oxidoreductase</keyword>
<dbReference type="InterPro" id="IPR027477">
    <property type="entry name" value="Succ_DH/fumarate_Rdtase_cat_sf"/>
</dbReference>
<comment type="caution">
    <text evidence="6">The sequence shown here is derived from an EMBL/GenBank/DDBJ whole genome shotgun (WGS) entry which is preliminary data.</text>
</comment>
<evidence type="ECO:0000259" key="5">
    <source>
        <dbReference type="Pfam" id="PF00890"/>
    </source>
</evidence>
<keyword evidence="3" id="KW-0274">FAD</keyword>
<dbReference type="Proteomes" id="UP000539175">
    <property type="component" value="Unassembled WGS sequence"/>
</dbReference>
<dbReference type="GO" id="GO:0008202">
    <property type="term" value="P:steroid metabolic process"/>
    <property type="evidence" value="ECO:0007669"/>
    <property type="project" value="UniProtKB-ARBA"/>
</dbReference>
<dbReference type="InterPro" id="IPR050315">
    <property type="entry name" value="FAD-oxidoreductase_2"/>
</dbReference>
<gene>
    <name evidence="6" type="ORF">FHS74_003651</name>
</gene>
<evidence type="ECO:0000256" key="1">
    <source>
        <dbReference type="ARBA" id="ARBA00001974"/>
    </source>
</evidence>
<accession>A0A7X0B0H6</accession>